<proteinExistence type="predicted"/>
<evidence type="ECO:0000313" key="3">
    <source>
        <dbReference type="EMBL" id="KAG8058790.1"/>
    </source>
</evidence>
<reference evidence="3" key="1">
    <citation type="journal article" date="2021" name="bioRxiv">
        <title>Whole Genome Assembly and Annotation of Northern Wild Rice, Zizania palustris L., Supports a Whole Genome Duplication in the Zizania Genus.</title>
        <authorList>
            <person name="Haas M."/>
            <person name="Kono T."/>
            <person name="Macchietto M."/>
            <person name="Millas R."/>
            <person name="McGilp L."/>
            <person name="Shao M."/>
            <person name="Duquette J."/>
            <person name="Hirsch C.N."/>
            <person name="Kimball J."/>
        </authorList>
    </citation>
    <scope>NUCLEOTIDE SEQUENCE</scope>
    <source>
        <tissue evidence="3">Fresh leaf tissue</tissue>
    </source>
</reference>
<dbReference type="EMBL" id="JAAALK010000287">
    <property type="protein sequence ID" value="KAG8058790.1"/>
    <property type="molecule type" value="Genomic_DNA"/>
</dbReference>
<comment type="caution">
    <text evidence="3">The sequence shown here is derived from an EMBL/GenBank/DDBJ whole genome shotgun (WGS) entry which is preliminary data.</text>
</comment>
<organism evidence="3 4">
    <name type="scientific">Zizania palustris</name>
    <name type="common">Northern wild rice</name>
    <dbReference type="NCBI Taxonomy" id="103762"/>
    <lineage>
        <taxon>Eukaryota</taxon>
        <taxon>Viridiplantae</taxon>
        <taxon>Streptophyta</taxon>
        <taxon>Embryophyta</taxon>
        <taxon>Tracheophyta</taxon>
        <taxon>Spermatophyta</taxon>
        <taxon>Magnoliopsida</taxon>
        <taxon>Liliopsida</taxon>
        <taxon>Poales</taxon>
        <taxon>Poaceae</taxon>
        <taxon>BOP clade</taxon>
        <taxon>Oryzoideae</taxon>
        <taxon>Oryzeae</taxon>
        <taxon>Zizaniinae</taxon>
        <taxon>Zizania</taxon>
    </lineage>
</organism>
<feature type="compositionally biased region" description="Basic and acidic residues" evidence="1">
    <location>
        <begin position="7"/>
        <end position="38"/>
    </location>
</feature>
<reference evidence="3" key="2">
    <citation type="submission" date="2021-02" db="EMBL/GenBank/DDBJ databases">
        <authorList>
            <person name="Kimball J.A."/>
            <person name="Haas M.W."/>
            <person name="Macchietto M."/>
            <person name="Kono T."/>
            <person name="Duquette J."/>
            <person name="Shao M."/>
        </authorList>
    </citation>
    <scope>NUCLEOTIDE SEQUENCE</scope>
    <source>
        <tissue evidence="3">Fresh leaf tissue</tissue>
    </source>
</reference>
<gene>
    <name evidence="3" type="ORF">GUJ93_ZPchr0002g25779</name>
</gene>
<sequence length="180" mass="20166">MKQRAGATEENRERERERKGARGNKFTEKDREGKESEYSTHGAACGGAPDPATALQIWQWQQHPWLGEVVAKFCTKISSFGLHLFFLGFGLLLFWPGFTRQSQSPKSQALLLFSMHAPVPRHTFPLPFLLPESQHQPVPLPFPSPSPPSDPLLIPFSSGVLVFPHQAASGSDRACHRRRQ</sequence>
<evidence type="ECO:0000313" key="4">
    <source>
        <dbReference type="Proteomes" id="UP000729402"/>
    </source>
</evidence>
<evidence type="ECO:0000256" key="1">
    <source>
        <dbReference type="SAM" id="MobiDB-lite"/>
    </source>
</evidence>
<name>A0A8J5RG36_ZIZPA</name>
<evidence type="ECO:0000256" key="2">
    <source>
        <dbReference type="SAM" id="Phobius"/>
    </source>
</evidence>
<protein>
    <submittedName>
        <fullName evidence="3">Uncharacterized protein</fullName>
    </submittedName>
</protein>
<feature type="region of interest" description="Disordered" evidence="1">
    <location>
        <begin position="1"/>
        <end position="46"/>
    </location>
</feature>
<dbReference type="Proteomes" id="UP000729402">
    <property type="component" value="Unassembled WGS sequence"/>
</dbReference>
<keyword evidence="2" id="KW-0472">Membrane</keyword>
<feature type="transmembrane region" description="Helical" evidence="2">
    <location>
        <begin position="80"/>
        <end position="98"/>
    </location>
</feature>
<keyword evidence="2" id="KW-1133">Transmembrane helix</keyword>
<keyword evidence="2" id="KW-0812">Transmembrane</keyword>
<keyword evidence="4" id="KW-1185">Reference proteome</keyword>
<accession>A0A8J5RG36</accession>
<dbReference type="AlphaFoldDB" id="A0A8J5RG36"/>